<accession>A0A6B8KLH5</accession>
<dbReference type="KEGG" id="mhey:H2LOC_000675"/>
<feature type="domain" description="Cytochrome c" evidence="6">
    <location>
        <begin position="50"/>
        <end position="135"/>
    </location>
</feature>
<evidence type="ECO:0000313" key="7">
    <source>
        <dbReference type="EMBL" id="QGM47885.1"/>
    </source>
</evidence>
<evidence type="ECO:0000256" key="4">
    <source>
        <dbReference type="PROSITE-ProRule" id="PRU00433"/>
    </source>
</evidence>
<dbReference type="SUPFAM" id="SSF46626">
    <property type="entry name" value="Cytochrome c"/>
    <property type="match status" value="1"/>
</dbReference>
<keyword evidence="8" id="KW-1185">Reference proteome</keyword>
<protein>
    <submittedName>
        <fullName evidence="7">C-type cytochrome</fullName>
    </submittedName>
</protein>
<dbReference type="Proteomes" id="UP000309061">
    <property type="component" value="Chromosome"/>
</dbReference>
<evidence type="ECO:0000256" key="2">
    <source>
        <dbReference type="ARBA" id="ARBA00022723"/>
    </source>
</evidence>
<evidence type="ECO:0000256" key="1">
    <source>
        <dbReference type="ARBA" id="ARBA00022617"/>
    </source>
</evidence>
<dbReference type="GO" id="GO:0020037">
    <property type="term" value="F:heme binding"/>
    <property type="evidence" value="ECO:0007669"/>
    <property type="project" value="InterPro"/>
</dbReference>
<evidence type="ECO:0000256" key="3">
    <source>
        <dbReference type="ARBA" id="ARBA00023004"/>
    </source>
</evidence>
<organism evidence="7 8">
    <name type="scientific">Methylocystis heyeri</name>
    <dbReference type="NCBI Taxonomy" id="391905"/>
    <lineage>
        <taxon>Bacteria</taxon>
        <taxon>Pseudomonadati</taxon>
        <taxon>Pseudomonadota</taxon>
        <taxon>Alphaproteobacteria</taxon>
        <taxon>Hyphomicrobiales</taxon>
        <taxon>Methylocystaceae</taxon>
        <taxon>Methylocystis</taxon>
    </lineage>
</organism>
<name>A0A6B8KLH5_9HYPH</name>
<evidence type="ECO:0000313" key="8">
    <source>
        <dbReference type="Proteomes" id="UP000309061"/>
    </source>
</evidence>
<dbReference type="PANTHER" id="PTHR40394">
    <property type="entry name" value="LIPOPROTEIN-RELATED"/>
    <property type="match status" value="1"/>
</dbReference>
<keyword evidence="2 4" id="KW-0479">Metal-binding</keyword>
<reference evidence="7 8" key="1">
    <citation type="submission" date="2019-11" db="EMBL/GenBank/DDBJ databases">
        <title>The genome sequence of Methylocystis heyeri.</title>
        <authorList>
            <person name="Oshkin I.Y."/>
            <person name="Miroshnikov K."/>
            <person name="Dedysh S.N."/>
        </authorList>
    </citation>
    <scope>NUCLEOTIDE SEQUENCE [LARGE SCALE GENOMIC DNA]</scope>
    <source>
        <strain evidence="7 8">H2</strain>
    </source>
</reference>
<keyword evidence="3 4" id="KW-0408">Iron</keyword>
<evidence type="ECO:0000259" key="6">
    <source>
        <dbReference type="PROSITE" id="PS51007"/>
    </source>
</evidence>
<dbReference type="AlphaFoldDB" id="A0A6B8KLH5"/>
<sequence length="149" mass="16298">MTEQRKYTTYKPSRFWSDGSSARPPPKGVVAQNYASREAAGKTPPAITPQLVKRGQERFTIYCSPCHGLSGDGNGVIAQRGFPRPPSYFSANLRAAPAQHFYDVITQGYGVMYSYAARVEPADRWAIVAYIRALQLSRTPATAGSEAPP</sequence>
<dbReference type="InterPro" id="IPR036909">
    <property type="entry name" value="Cyt_c-like_dom_sf"/>
</dbReference>
<dbReference type="EMBL" id="CP046052">
    <property type="protein sequence ID" value="QGM47885.1"/>
    <property type="molecule type" value="Genomic_DNA"/>
</dbReference>
<dbReference type="GO" id="GO:0009055">
    <property type="term" value="F:electron transfer activity"/>
    <property type="evidence" value="ECO:0007669"/>
    <property type="project" value="InterPro"/>
</dbReference>
<dbReference type="PROSITE" id="PS51007">
    <property type="entry name" value="CYTC"/>
    <property type="match status" value="1"/>
</dbReference>
<dbReference type="OrthoDB" id="335174at2"/>
<dbReference type="GO" id="GO:0046872">
    <property type="term" value="F:metal ion binding"/>
    <property type="evidence" value="ECO:0007669"/>
    <property type="project" value="UniProtKB-KW"/>
</dbReference>
<dbReference type="PANTHER" id="PTHR40394:SF2">
    <property type="entry name" value="QUINOL:CYTOCHROME C OXIDOREDUCTASE MEMBRANE PROTEIN"/>
    <property type="match status" value="1"/>
</dbReference>
<gene>
    <name evidence="7" type="ORF">H2LOC_000675</name>
</gene>
<dbReference type="InterPro" id="IPR009056">
    <property type="entry name" value="Cyt_c-like_dom"/>
</dbReference>
<evidence type="ECO:0000256" key="5">
    <source>
        <dbReference type="SAM" id="MobiDB-lite"/>
    </source>
</evidence>
<keyword evidence="1 4" id="KW-0349">Heme</keyword>
<feature type="region of interest" description="Disordered" evidence="5">
    <location>
        <begin position="1"/>
        <end position="29"/>
    </location>
</feature>
<dbReference type="Gene3D" id="1.10.760.10">
    <property type="entry name" value="Cytochrome c-like domain"/>
    <property type="match status" value="1"/>
</dbReference>
<dbReference type="Pfam" id="PF13442">
    <property type="entry name" value="Cytochrome_CBB3"/>
    <property type="match status" value="1"/>
</dbReference>
<proteinExistence type="predicted"/>